<dbReference type="InterPro" id="IPR012373">
    <property type="entry name" value="Ferrdict_sens_TM"/>
</dbReference>
<feature type="domain" description="FecR protein" evidence="1">
    <location>
        <begin position="124"/>
        <end position="218"/>
    </location>
</feature>
<dbReference type="PANTHER" id="PTHR30273">
    <property type="entry name" value="PERIPLASMIC SIGNAL SENSOR AND SIGMA FACTOR ACTIVATOR FECR-RELATED"/>
    <property type="match status" value="1"/>
</dbReference>
<dbReference type="InterPro" id="IPR032623">
    <property type="entry name" value="FecR_N"/>
</dbReference>
<evidence type="ECO:0000313" key="3">
    <source>
        <dbReference type="EMBL" id="WMD18493.1"/>
    </source>
</evidence>
<reference evidence="3 4" key="1">
    <citation type="submission" date="2023-08" db="EMBL/GenBank/DDBJ databases">
        <title>Achromobacter seleniivolatilans sp. nov., isolated from seleniferous soil.</title>
        <authorList>
            <person name="Zhang S."/>
            <person name="Li K."/>
            <person name="Peng J."/>
            <person name="Zhao Q."/>
            <person name="Wang H."/>
            <person name="Guo Y."/>
        </authorList>
    </citation>
    <scope>NUCLEOTIDE SEQUENCE [LARGE SCALE GENOMIC DNA]</scope>
    <source>
        <strain evidence="3 4">R39</strain>
    </source>
</reference>
<dbReference type="Proteomes" id="UP001234798">
    <property type="component" value="Chromosome"/>
</dbReference>
<organism evidence="3 4">
    <name type="scientific">Achromobacter seleniivolatilans</name>
    <dbReference type="NCBI Taxonomy" id="3047478"/>
    <lineage>
        <taxon>Bacteria</taxon>
        <taxon>Pseudomonadati</taxon>
        <taxon>Pseudomonadota</taxon>
        <taxon>Betaproteobacteria</taxon>
        <taxon>Burkholderiales</taxon>
        <taxon>Alcaligenaceae</taxon>
        <taxon>Achromobacter</taxon>
    </lineage>
</organism>
<dbReference type="RefSeq" id="WP_306937645.1">
    <property type="nucleotide sequence ID" value="NZ_CP132976.1"/>
</dbReference>
<evidence type="ECO:0000259" key="2">
    <source>
        <dbReference type="Pfam" id="PF16220"/>
    </source>
</evidence>
<dbReference type="Pfam" id="PF16220">
    <property type="entry name" value="DUF4880"/>
    <property type="match status" value="1"/>
</dbReference>
<gene>
    <name evidence="3" type="ORF">RAS12_17795</name>
</gene>
<protein>
    <submittedName>
        <fullName evidence="3">FecR domain-containing protein</fullName>
    </submittedName>
</protein>
<proteinExistence type="predicted"/>
<sequence>MLRADAASANMAGAAGGGPIDPAIVRRASEWMARLWSDSPSEADVAACAQWRAAHPDHERAWLRLQVMDIKLEQVAGPAVSRALLEAPSSGRRRALQALGLAIAAGGSALALRETDQWLAVTADYSTGTGEIREISLPDGTRVVLNTRTAIDVNFDASERRVVVKRGEILVTTAPDHPAAHRPFRVQSREGMVQALGTRFTLRQGDRLSHVAVFEGAVDVYPANAAGSGNGVVRVHSGERTVFSGERAEAPVAARESAAAWVRGTLVAENMRVADFLVELNRYRTGFVRCDPAVADLRVTGVFSVLDTDRALRNLMLGLPLAVTYRTPYWVTVHAKPSA</sequence>
<dbReference type="EMBL" id="CP132976">
    <property type="protein sequence ID" value="WMD18493.1"/>
    <property type="molecule type" value="Genomic_DNA"/>
</dbReference>
<accession>A0ABY9LWY1</accession>
<dbReference type="Gene3D" id="2.60.120.1440">
    <property type="match status" value="1"/>
</dbReference>
<feature type="domain" description="FecR N-terminal" evidence="2">
    <location>
        <begin position="27"/>
        <end position="66"/>
    </location>
</feature>
<dbReference type="Pfam" id="PF04773">
    <property type="entry name" value="FecR"/>
    <property type="match status" value="1"/>
</dbReference>
<dbReference type="InterPro" id="IPR006860">
    <property type="entry name" value="FecR"/>
</dbReference>
<dbReference type="PIRSF" id="PIRSF018266">
    <property type="entry name" value="FecR"/>
    <property type="match status" value="1"/>
</dbReference>
<evidence type="ECO:0000313" key="4">
    <source>
        <dbReference type="Proteomes" id="UP001234798"/>
    </source>
</evidence>
<name>A0ABY9LWY1_9BURK</name>
<keyword evidence="4" id="KW-1185">Reference proteome</keyword>
<evidence type="ECO:0000259" key="1">
    <source>
        <dbReference type="Pfam" id="PF04773"/>
    </source>
</evidence>
<dbReference type="PANTHER" id="PTHR30273:SF2">
    <property type="entry name" value="PROTEIN FECR"/>
    <property type="match status" value="1"/>
</dbReference>